<accession>A0A4Y9Y2F2</accession>
<name>A0A4Y9Y2F2_9APHY</name>
<protein>
    <recommendedName>
        <fullName evidence="1">C2H2-type domain-containing protein</fullName>
    </recommendedName>
</protein>
<evidence type="ECO:0000313" key="2">
    <source>
        <dbReference type="EMBL" id="TFY55933.1"/>
    </source>
</evidence>
<dbReference type="PROSITE" id="PS00028">
    <property type="entry name" value="ZINC_FINGER_C2H2_1"/>
    <property type="match status" value="1"/>
</dbReference>
<dbReference type="SMART" id="SM00355">
    <property type="entry name" value="ZnF_C2H2"/>
    <property type="match status" value="3"/>
</dbReference>
<sequence length="345" mass="38383">MNFYRAQLPFSTLPFLSTSFPSAPHFGTTHLHCLTSFFPQHTSSSLPLLDMALTLDQTYDLAIYILRADHEGRRPPVDSSGTEALERELLESNDVALTESQAHDLALYVLDSVAKSTIEAERHVPPSRPPLDVLDNPPPHEPTLHSLISAMSGTRNAFSTSGQEIVASAEPSSVLGKRRREPAIFEPPAASTSIAAPKHPTVDAMTCIWPGCTETASPPQLFAHIKSAHGKTGFQSIPDEFRCGWDGCAVFGTTAQLTRHFKEVHDEKQTVKAKYLEAKVECKVTGCGRLLSRGKDFKRHLYGLHWMDTQYYRFCETCGKLKRVDQHHDAAKCLAEWMEANYKSY</sequence>
<reference evidence="2 3" key="1">
    <citation type="submission" date="2019-01" db="EMBL/GenBank/DDBJ databases">
        <title>Genome sequencing of the rare red list fungi Fomitopsis rosea.</title>
        <authorList>
            <person name="Buettner E."/>
            <person name="Kellner H."/>
        </authorList>
    </citation>
    <scope>NUCLEOTIDE SEQUENCE [LARGE SCALE GENOMIC DNA]</scope>
    <source>
        <strain evidence="2 3">DSM 105464</strain>
    </source>
</reference>
<evidence type="ECO:0000313" key="3">
    <source>
        <dbReference type="Proteomes" id="UP000298390"/>
    </source>
</evidence>
<proteinExistence type="predicted"/>
<organism evidence="2 3">
    <name type="scientific">Rhodofomes roseus</name>
    <dbReference type="NCBI Taxonomy" id="34475"/>
    <lineage>
        <taxon>Eukaryota</taxon>
        <taxon>Fungi</taxon>
        <taxon>Dikarya</taxon>
        <taxon>Basidiomycota</taxon>
        <taxon>Agaricomycotina</taxon>
        <taxon>Agaricomycetes</taxon>
        <taxon>Polyporales</taxon>
        <taxon>Rhodofomes</taxon>
    </lineage>
</organism>
<dbReference type="InterPro" id="IPR013087">
    <property type="entry name" value="Znf_C2H2_type"/>
</dbReference>
<comment type="caution">
    <text evidence="2">The sequence shown here is derived from an EMBL/GenBank/DDBJ whole genome shotgun (WGS) entry which is preliminary data.</text>
</comment>
<dbReference type="EMBL" id="SEKV01000548">
    <property type="protein sequence ID" value="TFY55933.1"/>
    <property type="molecule type" value="Genomic_DNA"/>
</dbReference>
<feature type="domain" description="C2H2-type" evidence="1">
    <location>
        <begin position="282"/>
        <end position="305"/>
    </location>
</feature>
<evidence type="ECO:0000259" key="1">
    <source>
        <dbReference type="PROSITE" id="PS00028"/>
    </source>
</evidence>
<dbReference type="Proteomes" id="UP000298390">
    <property type="component" value="Unassembled WGS sequence"/>
</dbReference>
<dbReference type="AlphaFoldDB" id="A0A4Y9Y2F2"/>
<gene>
    <name evidence="2" type="ORF">EVJ58_g7938</name>
</gene>